<comment type="subcellular location">
    <subcellularLocation>
        <location evidence="1">Membrane</location>
        <topology evidence="1">Multi-pass membrane protein</topology>
    </subcellularLocation>
</comment>
<dbReference type="Proteomes" id="UP000007797">
    <property type="component" value="Unassembled WGS sequence"/>
</dbReference>
<keyword evidence="6 7" id="KW-0472">Membrane</keyword>
<keyword evidence="10" id="KW-1185">Reference proteome</keyword>
<evidence type="ECO:0000256" key="2">
    <source>
        <dbReference type="ARBA" id="ARBA00009045"/>
    </source>
</evidence>
<feature type="transmembrane region" description="Helical" evidence="7">
    <location>
        <begin position="12"/>
        <end position="38"/>
    </location>
</feature>
<dbReference type="Pfam" id="PF01694">
    <property type="entry name" value="Rhomboid"/>
    <property type="match status" value="1"/>
</dbReference>
<comment type="similarity">
    <text evidence="2">Belongs to the peptidase S54 family.</text>
</comment>
<name>F4Q570_CACFS</name>
<evidence type="ECO:0000256" key="5">
    <source>
        <dbReference type="ARBA" id="ARBA00022989"/>
    </source>
</evidence>
<feature type="transmembrane region" description="Helical" evidence="7">
    <location>
        <begin position="50"/>
        <end position="71"/>
    </location>
</feature>
<evidence type="ECO:0000256" key="1">
    <source>
        <dbReference type="ARBA" id="ARBA00004141"/>
    </source>
</evidence>
<feature type="transmembrane region" description="Helical" evidence="7">
    <location>
        <begin position="112"/>
        <end position="131"/>
    </location>
</feature>
<dbReference type="InterPro" id="IPR035952">
    <property type="entry name" value="Rhomboid-like_sf"/>
</dbReference>
<organism evidence="9 10">
    <name type="scientific">Cavenderia fasciculata</name>
    <name type="common">Slime mold</name>
    <name type="synonym">Dictyostelium fasciculatum</name>
    <dbReference type="NCBI Taxonomy" id="261658"/>
    <lineage>
        <taxon>Eukaryota</taxon>
        <taxon>Amoebozoa</taxon>
        <taxon>Evosea</taxon>
        <taxon>Eumycetozoa</taxon>
        <taxon>Dictyostelia</taxon>
        <taxon>Acytosteliales</taxon>
        <taxon>Cavenderiaceae</taxon>
        <taxon>Cavenderia</taxon>
    </lineage>
</organism>
<gene>
    <name evidence="9" type="ORF">DFA_08111</name>
</gene>
<dbReference type="OMA" id="GPQMIMA"/>
<dbReference type="InterPro" id="IPR050925">
    <property type="entry name" value="Rhomboid_protease_S54"/>
</dbReference>
<dbReference type="KEGG" id="dfa:DFA_08111"/>
<evidence type="ECO:0000256" key="6">
    <source>
        <dbReference type="ARBA" id="ARBA00023136"/>
    </source>
</evidence>
<dbReference type="EMBL" id="GL883021">
    <property type="protein sequence ID" value="EGG17129.1"/>
    <property type="molecule type" value="Genomic_DNA"/>
</dbReference>
<reference evidence="10" key="1">
    <citation type="journal article" date="2011" name="Genome Res.">
        <title>Phylogeny-wide analysis of social amoeba genomes highlights ancient origins for complex intercellular communication.</title>
        <authorList>
            <person name="Heidel A.J."/>
            <person name="Lawal H.M."/>
            <person name="Felder M."/>
            <person name="Schilde C."/>
            <person name="Helps N.R."/>
            <person name="Tunggal B."/>
            <person name="Rivero F."/>
            <person name="John U."/>
            <person name="Schleicher M."/>
            <person name="Eichinger L."/>
            <person name="Platzer M."/>
            <person name="Noegel A.A."/>
            <person name="Schaap P."/>
            <person name="Gloeckner G."/>
        </authorList>
    </citation>
    <scope>NUCLEOTIDE SEQUENCE [LARGE SCALE GENOMIC DNA]</scope>
    <source>
        <strain evidence="10">SH3</strain>
    </source>
</reference>
<protein>
    <recommendedName>
        <fullName evidence="8">Peptidase S54 rhomboid domain-containing protein</fullName>
    </recommendedName>
</protein>
<dbReference type="GO" id="GO:0016020">
    <property type="term" value="C:membrane"/>
    <property type="evidence" value="ECO:0007669"/>
    <property type="project" value="UniProtKB-SubCell"/>
</dbReference>
<keyword evidence="4" id="KW-0378">Hydrolase</keyword>
<evidence type="ECO:0000313" key="9">
    <source>
        <dbReference type="EMBL" id="EGG17129.1"/>
    </source>
</evidence>
<dbReference type="Gene3D" id="1.20.1540.10">
    <property type="entry name" value="Rhomboid-like"/>
    <property type="match status" value="1"/>
</dbReference>
<sequence length="136" mass="15044">MLSLYFIGPQMIMAIGTPLFVSLYFGAAAFSSLVYVGLEKRAMEKDRWHRPTYGLGASGAISGVMVTFAALWPKATFMIYGIVPAPAWLLVGGYLAYDAYKEYYKNQHTSKVAHSAHLGGALYGGLFYLFLRKKLL</sequence>
<dbReference type="GeneID" id="14869348"/>
<keyword evidence="3 7" id="KW-0812">Transmembrane</keyword>
<dbReference type="PANTHER" id="PTHR43731:SF14">
    <property type="entry name" value="PRESENILIN-ASSOCIATED RHOMBOID-LIKE PROTEIN, MITOCHONDRIAL"/>
    <property type="match status" value="1"/>
</dbReference>
<dbReference type="SUPFAM" id="SSF144091">
    <property type="entry name" value="Rhomboid-like"/>
    <property type="match status" value="1"/>
</dbReference>
<feature type="transmembrane region" description="Helical" evidence="7">
    <location>
        <begin position="77"/>
        <end position="100"/>
    </location>
</feature>
<dbReference type="AlphaFoldDB" id="F4Q570"/>
<accession>F4Q570</accession>
<evidence type="ECO:0000256" key="4">
    <source>
        <dbReference type="ARBA" id="ARBA00022801"/>
    </source>
</evidence>
<evidence type="ECO:0000313" key="10">
    <source>
        <dbReference type="Proteomes" id="UP000007797"/>
    </source>
</evidence>
<dbReference type="GO" id="GO:0004252">
    <property type="term" value="F:serine-type endopeptidase activity"/>
    <property type="evidence" value="ECO:0007669"/>
    <property type="project" value="InterPro"/>
</dbReference>
<dbReference type="InterPro" id="IPR022764">
    <property type="entry name" value="Peptidase_S54_rhomboid_dom"/>
</dbReference>
<keyword evidence="5 7" id="KW-1133">Transmembrane helix</keyword>
<dbReference type="PANTHER" id="PTHR43731">
    <property type="entry name" value="RHOMBOID PROTEASE"/>
    <property type="match status" value="1"/>
</dbReference>
<dbReference type="RefSeq" id="XP_004355613.1">
    <property type="nucleotide sequence ID" value="XM_004355560.1"/>
</dbReference>
<evidence type="ECO:0000256" key="7">
    <source>
        <dbReference type="SAM" id="Phobius"/>
    </source>
</evidence>
<proteinExistence type="inferred from homology"/>
<evidence type="ECO:0000256" key="3">
    <source>
        <dbReference type="ARBA" id="ARBA00022692"/>
    </source>
</evidence>
<evidence type="ECO:0000259" key="8">
    <source>
        <dbReference type="Pfam" id="PF01694"/>
    </source>
</evidence>
<dbReference type="OrthoDB" id="418595at2759"/>
<feature type="domain" description="Peptidase S54 rhomboid" evidence="8">
    <location>
        <begin position="1"/>
        <end position="132"/>
    </location>
</feature>